<comment type="subcellular location">
    <subcellularLocation>
        <location evidence="1">Nucleus</location>
    </subcellularLocation>
</comment>
<dbReference type="AlphaFoldDB" id="A0A9W9URU7"/>
<sequence>MSHEEVHEIFDMTKETVMEVYRLSTEETLAKAVLLNMEEDLVALQALVLFLSVSNLTGKPKVAWKLTGIARRSGVFSQTRHSPFQIEMRNRLWWQLWYLDHRAAKDLGQRNGLENLHTFELPLNVNDSDLDPSSSHLATSRNGWSEQTFALVRYRIAQTRQMLSEDNVMTRKQEIIRACEQQLHDHHLQFCTDQQSTIQWLTRHVAHVLVMEMWFELYSADTIDISSVGLADDGQHEQGFRDFLFLNAIDIVDTTTRLEWETQSRQWAWLLKGYQQFHPLVFLLNELQYREQYAAVDHAWKVVESALSRWPPTTRDSSNGRVMENLKDSW</sequence>
<dbReference type="RefSeq" id="XP_056549201.1">
    <property type="nucleotide sequence ID" value="XM_056705303.1"/>
</dbReference>
<dbReference type="Proteomes" id="UP001147782">
    <property type="component" value="Unassembled WGS sequence"/>
</dbReference>
<evidence type="ECO:0000259" key="5">
    <source>
        <dbReference type="Pfam" id="PF04082"/>
    </source>
</evidence>
<dbReference type="Pfam" id="PF04082">
    <property type="entry name" value="Fungal_trans"/>
    <property type="match status" value="1"/>
</dbReference>
<dbReference type="InterPro" id="IPR050613">
    <property type="entry name" value="Sec_Metabolite_Reg"/>
</dbReference>
<dbReference type="GO" id="GO:0008270">
    <property type="term" value="F:zinc ion binding"/>
    <property type="evidence" value="ECO:0007669"/>
    <property type="project" value="InterPro"/>
</dbReference>
<reference evidence="6" key="1">
    <citation type="submission" date="2022-11" db="EMBL/GenBank/DDBJ databases">
        <authorList>
            <person name="Petersen C."/>
        </authorList>
    </citation>
    <scope>NUCLEOTIDE SEQUENCE</scope>
    <source>
        <strain evidence="6">IBT 29864</strain>
    </source>
</reference>
<name>A0A9W9URU7_9EURO</name>
<evidence type="ECO:0000256" key="1">
    <source>
        <dbReference type="ARBA" id="ARBA00004123"/>
    </source>
</evidence>
<dbReference type="EMBL" id="JAPZBS010000010">
    <property type="protein sequence ID" value="KAJ5355178.1"/>
    <property type="molecule type" value="Genomic_DNA"/>
</dbReference>
<evidence type="ECO:0000256" key="3">
    <source>
        <dbReference type="ARBA" id="ARBA00023163"/>
    </source>
</evidence>
<protein>
    <recommendedName>
        <fullName evidence="5">Xylanolytic transcriptional activator regulatory domain-containing protein</fullName>
    </recommendedName>
</protein>
<evidence type="ECO:0000313" key="7">
    <source>
        <dbReference type="Proteomes" id="UP001147782"/>
    </source>
</evidence>
<dbReference type="GeneID" id="81444482"/>
<evidence type="ECO:0000256" key="4">
    <source>
        <dbReference type="ARBA" id="ARBA00023242"/>
    </source>
</evidence>
<feature type="domain" description="Xylanolytic transcriptional activator regulatory" evidence="5">
    <location>
        <begin position="38"/>
        <end position="135"/>
    </location>
</feature>
<dbReference type="PANTHER" id="PTHR31001:SF85">
    <property type="entry name" value="ZN(II)2CYS6 TRANSCRIPTION FACTOR (EUROFUNG)"/>
    <property type="match status" value="1"/>
</dbReference>
<proteinExistence type="predicted"/>
<keyword evidence="3" id="KW-0804">Transcription</keyword>
<keyword evidence="7" id="KW-1185">Reference proteome</keyword>
<dbReference type="GO" id="GO:0006351">
    <property type="term" value="P:DNA-templated transcription"/>
    <property type="evidence" value="ECO:0007669"/>
    <property type="project" value="InterPro"/>
</dbReference>
<dbReference type="InterPro" id="IPR007219">
    <property type="entry name" value="XnlR_reg_dom"/>
</dbReference>
<keyword evidence="4" id="KW-0539">Nucleus</keyword>
<dbReference type="OrthoDB" id="424974at2759"/>
<keyword evidence="2" id="KW-0805">Transcription regulation</keyword>
<gene>
    <name evidence="6" type="ORF">N7496_012390</name>
</gene>
<reference evidence="6" key="2">
    <citation type="journal article" date="2023" name="IMA Fungus">
        <title>Comparative genomic study of the Penicillium genus elucidates a diverse pangenome and 15 lateral gene transfer events.</title>
        <authorList>
            <person name="Petersen C."/>
            <person name="Sorensen T."/>
            <person name="Nielsen M.R."/>
            <person name="Sondergaard T.E."/>
            <person name="Sorensen J.L."/>
            <person name="Fitzpatrick D.A."/>
            <person name="Frisvad J.C."/>
            <person name="Nielsen K.L."/>
        </authorList>
    </citation>
    <scope>NUCLEOTIDE SEQUENCE</scope>
    <source>
        <strain evidence="6">IBT 29864</strain>
    </source>
</reference>
<accession>A0A9W9URU7</accession>
<comment type="caution">
    <text evidence="6">The sequence shown here is derived from an EMBL/GenBank/DDBJ whole genome shotgun (WGS) entry which is preliminary data.</text>
</comment>
<dbReference type="PANTHER" id="PTHR31001">
    <property type="entry name" value="UNCHARACTERIZED TRANSCRIPTIONAL REGULATORY PROTEIN"/>
    <property type="match status" value="1"/>
</dbReference>
<dbReference type="GO" id="GO:0003677">
    <property type="term" value="F:DNA binding"/>
    <property type="evidence" value="ECO:0007669"/>
    <property type="project" value="InterPro"/>
</dbReference>
<organism evidence="6 7">
    <name type="scientific">Penicillium cataractarum</name>
    <dbReference type="NCBI Taxonomy" id="2100454"/>
    <lineage>
        <taxon>Eukaryota</taxon>
        <taxon>Fungi</taxon>
        <taxon>Dikarya</taxon>
        <taxon>Ascomycota</taxon>
        <taxon>Pezizomycotina</taxon>
        <taxon>Eurotiomycetes</taxon>
        <taxon>Eurotiomycetidae</taxon>
        <taxon>Eurotiales</taxon>
        <taxon>Aspergillaceae</taxon>
        <taxon>Penicillium</taxon>
    </lineage>
</organism>
<dbReference type="CDD" id="cd12148">
    <property type="entry name" value="fungal_TF_MHR"/>
    <property type="match status" value="1"/>
</dbReference>
<evidence type="ECO:0000313" key="6">
    <source>
        <dbReference type="EMBL" id="KAJ5355178.1"/>
    </source>
</evidence>
<evidence type="ECO:0000256" key="2">
    <source>
        <dbReference type="ARBA" id="ARBA00023015"/>
    </source>
</evidence>
<dbReference type="GO" id="GO:0005634">
    <property type="term" value="C:nucleus"/>
    <property type="evidence" value="ECO:0007669"/>
    <property type="project" value="UniProtKB-SubCell"/>
</dbReference>